<dbReference type="RefSeq" id="WP_135792298.1">
    <property type="nucleotide sequence ID" value="NZ_BNBQ01000005.1"/>
</dbReference>
<dbReference type="InterPro" id="IPR050984">
    <property type="entry name" value="Gfo/Idh/MocA_domain"/>
</dbReference>
<dbReference type="PANTHER" id="PTHR22604">
    <property type="entry name" value="OXIDOREDUCTASES"/>
    <property type="match status" value="1"/>
</dbReference>
<name>A0A4Z1DIZ3_STRGP</name>
<reference evidence="5 6" key="1">
    <citation type="submission" date="2019-04" db="EMBL/GenBank/DDBJ databases">
        <title>Streptomyces sp. nov. Bv016 isolated from bark of Buahinia variegata.</title>
        <authorList>
            <person name="Kanchanasin P."/>
            <person name="Tanasupawat S."/>
            <person name="Yuki M."/>
            <person name="Kudo T."/>
        </authorList>
    </citation>
    <scope>NUCLEOTIDE SEQUENCE [LARGE SCALE GENOMIC DNA]</scope>
    <source>
        <strain evidence="5 6">JCM 4765</strain>
    </source>
</reference>
<dbReference type="InterPro" id="IPR000683">
    <property type="entry name" value="Gfo/Idh/MocA-like_OxRdtase_N"/>
</dbReference>
<dbReference type="Pfam" id="PF01408">
    <property type="entry name" value="GFO_IDH_MocA"/>
    <property type="match status" value="1"/>
</dbReference>
<dbReference type="Pfam" id="PF22725">
    <property type="entry name" value="GFO_IDH_MocA_C3"/>
    <property type="match status" value="1"/>
</dbReference>
<evidence type="ECO:0000259" key="3">
    <source>
        <dbReference type="Pfam" id="PF01408"/>
    </source>
</evidence>
<sequence length="321" mass="35013">MKTVRIGVLGCADIARRRMLPAMAAEPGITIAAVASRDSARARELAGRFGTRPVTGYAELLERDDIDAVYVPLPAALHARWTEAALRAGKHVLAEKPLTTSLAESRRLIALAQESGLALMENVMFIHHSQHDAVRKLVWDGAIGEPRAFHAAFAIPRLPDDDIRYIPELGGGALWDTGVYPVRAALHFLGENLQVLGAMLTQEPGRRVDTAGSALLRTPEGVGVQLTFGLDHGYRSAYEIWGSQGRITVERAFTPPADHRPLIRVERRGVEEISLSPDDQVAATLRAFTAAVRDGAARDSVCVRQAELLHELRERALPSRP</sequence>
<evidence type="ECO:0000256" key="1">
    <source>
        <dbReference type="ARBA" id="ARBA00010928"/>
    </source>
</evidence>
<evidence type="ECO:0000256" key="2">
    <source>
        <dbReference type="ARBA" id="ARBA00023002"/>
    </source>
</evidence>
<dbReference type="SUPFAM" id="SSF51735">
    <property type="entry name" value="NAD(P)-binding Rossmann-fold domains"/>
    <property type="match status" value="1"/>
</dbReference>
<gene>
    <name evidence="5" type="ORF">E5082_18170</name>
</gene>
<dbReference type="EMBL" id="SRRU01000006">
    <property type="protein sequence ID" value="TGN82352.1"/>
    <property type="molecule type" value="Genomic_DNA"/>
</dbReference>
<dbReference type="GO" id="GO:0000166">
    <property type="term" value="F:nucleotide binding"/>
    <property type="evidence" value="ECO:0007669"/>
    <property type="project" value="InterPro"/>
</dbReference>
<protein>
    <submittedName>
        <fullName evidence="5">Gfo/Idh/MocA family oxidoreductase</fullName>
    </submittedName>
</protein>
<dbReference type="PANTHER" id="PTHR22604:SF105">
    <property type="entry name" value="TRANS-1,2-DIHYDROBENZENE-1,2-DIOL DEHYDROGENASE"/>
    <property type="match status" value="1"/>
</dbReference>
<evidence type="ECO:0000259" key="4">
    <source>
        <dbReference type="Pfam" id="PF22725"/>
    </source>
</evidence>
<accession>A0A4Z1DIZ3</accession>
<dbReference type="InterPro" id="IPR055170">
    <property type="entry name" value="GFO_IDH_MocA-like_dom"/>
</dbReference>
<proteinExistence type="inferred from homology"/>
<keyword evidence="2" id="KW-0560">Oxidoreductase</keyword>
<keyword evidence="6" id="KW-1185">Reference proteome</keyword>
<dbReference type="InterPro" id="IPR036291">
    <property type="entry name" value="NAD(P)-bd_dom_sf"/>
</dbReference>
<feature type="domain" description="GFO/IDH/MocA-like oxidoreductase" evidence="4">
    <location>
        <begin position="133"/>
        <end position="247"/>
    </location>
</feature>
<dbReference type="Gene3D" id="3.30.360.10">
    <property type="entry name" value="Dihydrodipicolinate Reductase, domain 2"/>
    <property type="match status" value="1"/>
</dbReference>
<dbReference type="GeneID" id="91531483"/>
<dbReference type="AlphaFoldDB" id="A0A4Z1DIZ3"/>
<dbReference type="GO" id="GO:0016491">
    <property type="term" value="F:oxidoreductase activity"/>
    <property type="evidence" value="ECO:0007669"/>
    <property type="project" value="UniProtKB-KW"/>
</dbReference>
<evidence type="ECO:0000313" key="5">
    <source>
        <dbReference type="EMBL" id="TGN82352.1"/>
    </source>
</evidence>
<dbReference type="SUPFAM" id="SSF55347">
    <property type="entry name" value="Glyceraldehyde-3-phosphate dehydrogenase-like, C-terminal domain"/>
    <property type="match status" value="1"/>
</dbReference>
<feature type="domain" description="Gfo/Idh/MocA-like oxidoreductase N-terminal" evidence="3">
    <location>
        <begin position="4"/>
        <end position="121"/>
    </location>
</feature>
<comment type="caution">
    <text evidence="5">The sequence shown here is derived from an EMBL/GenBank/DDBJ whole genome shotgun (WGS) entry which is preliminary data.</text>
</comment>
<comment type="similarity">
    <text evidence="1">Belongs to the Gfo/Idh/MocA family.</text>
</comment>
<organism evidence="5 6">
    <name type="scientific">Streptomyces griseoluteus</name>
    <dbReference type="NCBI Taxonomy" id="29306"/>
    <lineage>
        <taxon>Bacteria</taxon>
        <taxon>Bacillati</taxon>
        <taxon>Actinomycetota</taxon>
        <taxon>Actinomycetes</taxon>
        <taxon>Kitasatosporales</taxon>
        <taxon>Streptomycetaceae</taxon>
        <taxon>Streptomyces</taxon>
    </lineage>
</organism>
<dbReference type="Gene3D" id="3.40.50.720">
    <property type="entry name" value="NAD(P)-binding Rossmann-like Domain"/>
    <property type="match status" value="1"/>
</dbReference>
<dbReference type="Proteomes" id="UP000298513">
    <property type="component" value="Unassembled WGS sequence"/>
</dbReference>
<evidence type="ECO:0000313" key="6">
    <source>
        <dbReference type="Proteomes" id="UP000298513"/>
    </source>
</evidence>